<dbReference type="GO" id="GO:0009451">
    <property type="term" value="P:RNA modification"/>
    <property type="evidence" value="ECO:0000318"/>
    <property type="project" value="GO_Central"/>
</dbReference>
<keyword evidence="1" id="KW-0677">Repeat</keyword>
<feature type="repeat" description="PPR" evidence="2">
    <location>
        <begin position="85"/>
        <end position="119"/>
    </location>
</feature>
<dbReference type="InterPro" id="IPR046960">
    <property type="entry name" value="PPR_At4g14850-like_plant"/>
</dbReference>
<gene>
    <name evidence="4" type="ORF">AMTR_s00071p00124250</name>
</gene>
<dbReference type="AlphaFoldDB" id="U5DHI7"/>
<evidence type="ECO:0000313" key="4">
    <source>
        <dbReference type="EMBL" id="ERN19953.1"/>
    </source>
</evidence>
<evidence type="ECO:0000259" key="3">
    <source>
        <dbReference type="Pfam" id="PF14432"/>
    </source>
</evidence>
<dbReference type="Gene3D" id="1.25.40.10">
    <property type="entry name" value="Tetratricopeptide repeat domain"/>
    <property type="match status" value="5"/>
</dbReference>
<dbReference type="NCBIfam" id="TIGR00756">
    <property type="entry name" value="PPR"/>
    <property type="match status" value="4"/>
</dbReference>
<evidence type="ECO:0000313" key="5">
    <source>
        <dbReference type="Proteomes" id="UP000017836"/>
    </source>
</evidence>
<dbReference type="PANTHER" id="PTHR47926:SF381">
    <property type="entry name" value="DYW DOMAIN-CONTAINING PROTEIN"/>
    <property type="match status" value="1"/>
</dbReference>
<dbReference type="OrthoDB" id="1860728at2759"/>
<proteinExistence type="predicted"/>
<dbReference type="EMBL" id="KI392062">
    <property type="protein sequence ID" value="ERN19953.1"/>
    <property type="molecule type" value="Genomic_DNA"/>
</dbReference>
<dbReference type="Pfam" id="PF20431">
    <property type="entry name" value="E_motif"/>
    <property type="match status" value="1"/>
</dbReference>
<dbReference type="eggNOG" id="KOG4197">
    <property type="taxonomic scope" value="Eukaryota"/>
</dbReference>
<dbReference type="GO" id="GO:0003723">
    <property type="term" value="F:RNA binding"/>
    <property type="evidence" value="ECO:0000318"/>
    <property type="project" value="GO_Central"/>
</dbReference>
<dbReference type="HOGENOM" id="CLU_002706_15_1_1"/>
<dbReference type="FunFam" id="1.25.40.10:FF:000776">
    <property type="entry name" value="Pentatricopeptide repeat-containing protein At3g13880"/>
    <property type="match status" value="1"/>
</dbReference>
<dbReference type="Pfam" id="PF01535">
    <property type="entry name" value="PPR"/>
    <property type="match status" value="6"/>
</dbReference>
<protein>
    <recommendedName>
        <fullName evidence="3">DYW domain-containing protein</fullName>
    </recommendedName>
</protein>
<feature type="repeat" description="PPR" evidence="2">
    <location>
        <begin position="15"/>
        <end position="49"/>
    </location>
</feature>
<reference evidence="5" key="1">
    <citation type="journal article" date="2013" name="Science">
        <title>The Amborella genome and the evolution of flowering plants.</title>
        <authorList>
            <consortium name="Amborella Genome Project"/>
        </authorList>
    </citation>
    <scope>NUCLEOTIDE SEQUENCE [LARGE SCALE GENOMIC DNA]</scope>
</reference>
<dbReference type="OMA" id="HSTMKLI"/>
<sequence>MDYAHHVFDSIDEPGTISWNALISGHSQLGNPQKAMEVFRQALVSNLKPDRFSFSLALGISSRTRDLKLGLAIHGLVILTGLDLPVFIANSLIDMYSKCGRVDQAQDIFDRVLEKEEVTWNTLVAGYVKNQLYIEALRVIASMHQASERMSSFVFGSGLKACSEVGHKFGVQLHSCILQLGLDSCVIVGCALLNMYSRAGLLGHARIAFGSILYPNAITYNAMMAGFLRQVSEPNGDGLGLVREAVMLFSEMRAQGVEPTSFTYSSLLRACSEMSSSGLGRQAHGLVLKSQLGSDEFIGSAIVDMYSKARDVEDGAKWFNSMPKQDVVLWTSMISGYVLNTRFEEALRLFKGLVQCGGPRPDHYATSSALSACAELCVCRGCEQLHACVTKSGLAGFTPIINALICAYAKAGDANLASRAFDEAPVPDVVTWSALIMAYAHHGQAHDALALFNEMCGSTVAPNQVSFLSVLTACSHAGLVDSGLGLFKSMTKDHKLEPSEKHVACVVDLLGRASRLSEAKEFILSSGFENDPVLWKALLGASRVHKDLTMAQYAGEWVMRLEPMASASYVLLYNMYMEAGLHDQAMMIRELMGSRGVKKEPGLSWIEASGSVHGFVVGDRGHPRTNAIYEKLETLFSEIEVAGYVPEAVGIGSYGRDKEGKENPARYHSEKLAVVFGMISLPEGAPIKVMKNLRICGDCHVVMKFISKVTSREIILRDAIRFHHFKAGSCSCSDYW</sequence>
<keyword evidence="5" id="KW-1185">Reference proteome</keyword>
<dbReference type="PANTHER" id="PTHR47926">
    <property type="entry name" value="PENTATRICOPEPTIDE REPEAT-CONTAINING PROTEIN"/>
    <property type="match status" value="1"/>
</dbReference>
<name>U5DHI7_AMBTC</name>
<feature type="repeat" description="PPR" evidence="2">
    <location>
        <begin position="428"/>
        <end position="462"/>
    </location>
</feature>
<dbReference type="Pfam" id="PF13041">
    <property type="entry name" value="PPR_2"/>
    <property type="match status" value="2"/>
</dbReference>
<organism evidence="4 5">
    <name type="scientific">Amborella trichopoda</name>
    <dbReference type="NCBI Taxonomy" id="13333"/>
    <lineage>
        <taxon>Eukaryota</taxon>
        <taxon>Viridiplantae</taxon>
        <taxon>Streptophyta</taxon>
        <taxon>Embryophyta</taxon>
        <taxon>Tracheophyta</taxon>
        <taxon>Spermatophyta</taxon>
        <taxon>Magnoliopsida</taxon>
        <taxon>Amborellales</taxon>
        <taxon>Amborellaceae</taxon>
        <taxon>Amborella</taxon>
    </lineage>
</organism>
<dbReference type="InterPro" id="IPR032867">
    <property type="entry name" value="DYW_dom"/>
</dbReference>
<dbReference type="FunFam" id="1.25.40.10:FF:000227">
    <property type="entry name" value="Pentatricopeptide repeat-containing protein At3g13880"/>
    <property type="match status" value="1"/>
</dbReference>
<dbReference type="GO" id="GO:0008270">
    <property type="term" value="F:zinc ion binding"/>
    <property type="evidence" value="ECO:0007669"/>
    <property type="project" value="InterPro"/>
</dbReference>
<dbReference type="Gramene" id="ERN19953">
    <property type="protein sequence ID" value="ERN19953"/>
    <property type="gene ID" value="AMTR_s00071p00124250"/>
</dbReference>
<feature type="repeat" description="PPR" evidence="2">
    <location>
        <begin position="326"/>
        <end position="360"/>
    </location>
</feature>
<dbReference type="Proteomes" id="UP000017836">
    <property type="component" value="Unassembled WGS sequence"/>
</dbReference>
<feature type="domain" description="DYW" evidence="3">
    <location>
        <begin position="643"/>
        <end position="736"/>
    </location>
</feature>
<evidence type="ECO:0000256" key="2">
    <source>
        <dbReference type="PROSITE-ProRule" id="PRU00708"/>
    </source>
</evidence>
<dbReference type="InterPro" id="IPR002885">
    <property type="entry name" value="PPR_rpt"/>
</dbReference>
<dbReference type="InterPro" id="IPR011990">
    <property type="entry name" value="TPR-like_helical_dom_sf"/>
</dbReference>
<evidence type="ECO:0000256" key="1">
    <source>
        <dbReference type="ARBA" id="ARBA00022737"/>
    </source>
</evidence>
<dbReference type="KEGG" id="atr:18448355"/>
<dbReference type="Pfam" id="PF14432">
    <property type="entry name" value="DYW_deaminase"/>
    <property type="match status" value="1"/>
</dbReference>
<dbReference type="PROSITE" id="PS51375">
    <property type="entry name" value="PPR"/>
    <property type="match status" value="4"/>
</dbReference>
<accession>U5DHI7</accession>
<dbReference type="InterPro" id="IPR046848">
    <property type="entry name" value="E_motif"/>
</dbReference>